<gene>
    <name evidence="1" type="ORF">E8L90_13970</name>
</gene>
<accession>A0A4U2Y8D7</accession>
<reference evidence="1 2" key="1">
    <citation type="submission" date="2019-04" db="EMBL/GenBank/DDBJ databases">
        <title>Whole genome sequencing of Brevibacillus sp. TGS2-1.</title>
        <authorList>
            <person name="Choi A."/>
        </authorList>
    </citation>
    <scope>NUCLEOTIDE SEQUENCE [LARGE SCALE GENOMIC DNA]</scope>
    <source>
        <strain evidence="1 2">TGS2-1</strain>
    </source>
</reference>
<evidence type="ECO:0000313" key="1">
    <source>
        <dbReference type="EMBL" id="TKI56484.1"/>
    </source>
</evidence>
<organism evidence="1 2">
    <name type="scientific">Brevibacillus antibioticus</name>
    <dbReference type="NCBI Taxonomy" id="2570228"/>
    <lineage>
        <taxon>Bacteria</taxon>
        <taxon>Bacillati</taxon>
        <taxon>Bacillota</taxon>
        <taxon>Bacilli</taxon>
        <taxon>Bacillales</taxon>
        <taxon>Paenibacillaceae</taxon>
        <taxon>Brevibacillus</taxon>
    </lineage>
</organism>
<name>A0A4U2Y8D7_9BACL</name>
<sequence>MGGIPPEYQRFVEEVRTAIRVSNRVFIISQFLYFVHPFCRGYSNVIHSIPHYPSIQSAINDWAWRLPVSTEHIINSRIVTSREAEVFIKLGQLLYEKVHLTPVEKAALYSAFFEGKDPIDVIFNLP</sequence>
<dbReference type="EMBL" id="SZNK01000001">
    <property type="protein sequence ID" value="TKI56484.1"/>
    <property type="molecule type" value="Genomic_DNA"/>
</dbReference>
<comment type="caution">
    <text evidence="1">The sequence shown here is derived from an EMBL/GenBank/DDBJ whole genome shotgun (WGS) entry which is preliminary data.</text>
</comment>
<proteinExistence type="predicted"/>
<dbReference type="OrthoDB" id="2543821at2"/>
<dbReference type="RefSeq" id="WP_137029921.1">
    <property type="nucleotide sequence ID" value="NZ_SZNK01000001.1"/>
</dbReference>
<keyword evidence="2" id="KW-1185">Reference proteome</keyword>
<dbReference type="AlphaFoldDB" id="A0A4U2Y8D7"/>
<dbReference type="Proteomes" id="UP000307841">
    <property type="component" value="Unassembled WGS sequence"/>
</dbReference>
<evidence type="ECO:0000313" key="2">
    <source>
        <dbReference type="Proteomes" id="UP000307841"/>
    </source>
</evidence>
<protein>
    <submittedName>
        <fullName evidence="1">Uncharacterized protein</fullName>
    </submittedName>
</protein>